<evidence type="ECO:0000259" key="3">
    <source>
        <dbReference type="Pfam" id="PF00582"/>
    </source>
</evidence>
<feature type="compositionally biased region" description="Basic and acidic residues" evidence="2">
    <location>
        <begin position="186"/>
        <end position="202"/>
    </location>
</feature>
<dbReference type="PANTHER" id="PTHR46268:SF6">
    <property type="entry name" value="UNIVERSAL STRESS PROTEIN UP12"/>
    <property type="match status" value="1"/>
</dbReference>
<dbReference type="InterPro" id="IPR014729">
    <property type="entry name" value="Rossmann-like_a/b/a_fold"/>
</dbReference>
<dbReference type="SUPFAM" id="SSF52402">
    <property type="entry name" value="Adenine nucleotide alpha hydrolases-like"/>
    <property type="match status" value="2"/>
</dbReference>
<dbReference type="RefSeq" id="WP_110127222.1">
    <property type="nucleotide sequence ID" value="NZ_QHLY01000012.1"/>
</dbReference>
<dbReference type="AlphaFoldDB" id="A0A317ZQY6"/>
<dbReference type="Proteomes" id="UP000246722">
    <property type="component" value="Unassembled WGS sequence"/>
</dbReference>
<evidence type="ECO:0000256" key="1">
    <source>
        <dbReference type="ARBA" id="ARBA00008791"/>
    </source>
</evidence>
<comment type="similarity">
    <text evidence="1">Belongs to the universal stress protein A family.</text>
</comment>
<dbReference type="OrthoDB" id="4931198at2"/>
<keyword evidence="5" id="KW-1185">Reference proteome</keyword>
<dbReference type="PRINTS" id="PR01438">
    <property type="entry name" value="UNVRSLSTRESS"/>
</dbReference>
<protein>
    <recommendedName>
        <fullName evidence="3">UspA domain-containing protein</fullName>
    </recommendedName>
</protein>
<dbReference type="PANTHER" id="PTHR46268">
    <property type="entry name" value="STRESS RESPONSE PROTEIN NHAX"/>
    <property type="match status" value="1"/>
</dbReference>
<sequence>MSATYYIGVDGSGPSRAALRWGVRRAAERNAAVVLVNTVDDEWGLVGRDAAADAERQARELLAEESERVAALHTGISLTTRIVHGGTAWALAKLPSPEDLLIVGTHKTGFLRGRVLGSRSVQIASAARCSVAIVPDTTLESRHDVVVGIDGTDGSLPAVRMGAQEADRLDQDLLLVYAPPSPLRADASRSELSRAEPTDERGPQTARLMLDAAAVAASTSSRITVRRRVAHRDPAEALLDASFDAALLILGVSARHGESTLIGSVTHDVLMNINVPVLIARGTSATAQPATRAVRASTSLASAGTA</sequence>
<evidence type="ECO:0000256" key="2">
    <source>
        <dbReference type="SAM" id="MobiDB-lite"/>
    </source>
</evidence>
<dbReference type="CDD" id="cd00293">
    <property type="entry name" value="USP-like"/>
    <property type="match status" value="2"/>
</dbReference>
<evidence type="ECO:0000313" key="4">
    <source>
        <dbReference type="EMBL" id="PXA67539.1"/>
    </source>
</evidence>
<gene>
    <name evidence="4" type="ORF">CTB96_12545</name>
</gene>
<reference evidence="4 5" key="1">
    <citation type="submission" date="2018-05" db="EMBL/GenBank/DDBJ databases">
        <title>Genetic diversity of glacier-inhabiting Cryobacterium bacteria in China and description of Cryobacterium mengkeensis sp. nov. and Arthrobacter glacialis sp. nov.</title>
        <authorList>
            <person name="Liu Q."/>
            <person name="Xin Y.-H."/>
        </authorList>
    </citation>
    <scope>NUCLEOTIDE SEQUENCE [LARGE SCALE GENOMIC DNA]</scope>
    <source>
        <strain evidence="4 5">SK-1</strain>
    </source>
</reference>
<evidence type="ECO:0000313" key="5">
    <source>
        <dbReference type="Proteomes" id="UP000246722"/>
    </source>
</evidence>
<feature type="domain" description="UspA" evidence="3">
    <location>
        <begin position="144"/>
        <end position="281"/>
    </location>
</feature>
<dbReference type="Gene3D" id="3.40.50.620">
    <property type="entry name" value="HUPs"/>
    <property type="match status" value="2"/>
</dbReference>
<proteinExistence type="inferred from homology"/>
<feature type="region of interest" description="Disordered" evidence="2">
    <location>
        <begin position="184"/>
        <end position="204"/>
    </location>
</feature>
<dbReference type="InterPro" id="IPR006016">
    <property type="entry name" value="UspA"/>
</dbReference>
<dbReference type="InterPro" id="IPR006015">
    <property type="entry name" value="Universal_stress_UspA"/>
</dbReference>
<dbReference type="Pfam" id="PF00582">
    <property type="entry name" value="Usp"/>
    <property type="match status" value="2"/>
</dbReference>
<comment type="caution">
    <text evidence="4">The sequence shown here is derived from an EMBL/GenBank/DDBJ whole genome shotgun (WGS) entry which is preliminary data.</text>
</comment>
<feature type="domain" description="UspA" evidence="3">
    <location>
        <begin position="7"/>
        <end position="135"/>
    </location>
</feature>
<dbReference type="EMBL" id="QHLY01000012">
    <property type="protein sequence ID" value="PXA67539.1"/>
    <property type="molecule type" value="Genomic_DNA"/>
</dbReference>
<organism evidence="4 5">
    <name type="scientific">Cryobacterium arcticum</name>
    <dbReference type="NCBI Taxonomy" id="670052"/>
    <lineage>
        <taxon>Bacteria</taxon>
        <taxon>Bacillati</taxon>
        <taxon>Actinomycetota</taxon>
        <taxon>Actinomycetes</taxon>
        <taxon>Micrococcales</taxon>
        <taxon>Microbacteriaceae</taxon>
        <taxon>Cryobacterium</taxon>
    </lineage>
</organism>
<name>A0A317ZQY6_9MICO</name>
<accession>A0A317ZQY6</accession>